<gene>
    <name evidence="2" type="ORF">V8G54_030820</name>
</gene>
<dbReference type="Proteomes" id="UP001374535">
    <property type="component" value="Chromosome 9"/>
</dbReference>
<evidence type="ECO:0000256" key="1">
    <source>
        <dbReference type="SAM" id="MobiDB-lite"/>
    </source>
</evidence>
<accession>A0AAQ3MXQ8</accession>
<keyword evidence="3" id="KW-1185">Reference proteome</keyword>
<protein>
    <submittedName>
        <fullName evidence="2">Uncharacterized protein</fullName>
    </submittedName>
</protein>
<evidence type="ECO:0000313" key="3">
    <source>
        <dbReference type="Proteomes" id="UP001374535"/>
    </source>
</evidence>
<feature type="region of interest" description="Disordered" evidence="1">
    <location>
        <begin position="109"/>
        <end position="129"/>
    </location>
</feature>
<name>A0AAQ3MXQ8_VIGMU</name>
<reference evidence="2 3" key="1">
    <citation type="journal article" date="2023" name="Life. Sci Alliance">
        <title>Evolutionary insights into 3D genome organization and epigenetic landscape of Vigna mungo.</title>
        <authorList>
            <person name="Junaid A."/>
            <person name="Singh B."/>
            <person name="Bhatia S."/>
        </authorList>
    </citation>
    <scope>NUCLEOTIDE SEQUENCE [LARGE SCALE GENOMIC DNA]</scope>
    <source>
        <strain evidence="2">Urdbean</strain>
    </source>
</reference>
<dbReference type="AlphaFoldDB" id="A0AAQ3MXQ8"/>
<sequence>MAFLRPDPVRREASGSKNSANSWTIPDWSMSSTRWHKYCDSTGKAMSTQRKQHLYLNSEDISRSAWWKTLESGWKSSTRSAWTKELEPPTTMGRQSRLLMSSMMWAARRRKSAGENSGREGSTSPRRWWGTPRRCARGILLVVMSSPR</sequence>
<evidence type="ECO:0000313" key="2">
    <source>
        <dbReference type="EMBL" id="WVY98669.1"/>
    </source>
</evidence>
<organism evidence="2 3">
    <name type="scientific">Vigna mungo</name>
    <name type="common">Black gram</name>
    <name type="synonym">Phaseolus mungo</name>
    <dbReference type="NCBI Taxonomy" id="3915"/>
    <lineage>
        <taxon>Eukaryota</taxon>
        <taxon>Viridiplantae</taxon>
        <taxon>Streptophyta</taxon>
        <taxon>Embryophyta</taxon>
        <taxon>Tracheophyta</taxon>
        <taxon>Spermatophyta</taxon>
        <taxon>Magnoliopsida</taxon>
        <taxon>eudicotyledons</taxon>
        <taxon>Gunneridae</taxon>
        <taxon>Pentapetalae</taxon>
        <taxon>rosids</taxon>
        <taxon>fabids</taxon>
        <taxon>Fabales</taxon>
        <taxon>Fabaceae</taxon>
        <taxon>Papilionoideae</taxon>
        <taxon>50 kb inversion clade</taxon>
        <taxon>NPAAA clade</taxon>
        <taxon>indigoferoid/millettioid clade</taxon>
        <taxon>Phaseoleae</taxon>
        <taxon>Vigna</taxon>
    </lineage>
</organism>
<proteinExistence type="predicted"/>
<dbReference type="EMBL" id="CP144692">
    <property type="protein sequence ID" value="WVY98669.1"/>
    <property type="molecule type" value="Genomic_DNA"/>
</dbReference>
<feature type="region of interest" description="Disordered" evidence="1">
    <location>
        <begin position="1"/>
        <end position="23"/>
    </location>
</feature>